<proteinExistence type="predicted"/>
<dbReference type="Pfam" id="PF15998">
    <property type="entry name" value="DUF4773"/>
    <property type="match status" value="1"/>
</dbReference>
<organism evidence="3 4">
    <name type="scientific">Bombyx mandarina</name>
    <name type="common">Wild silk moth</name>
    <name type="synonym">Wild silkworm</name>
    <dbReference type="NCBI Taxonomy" id="7092"/>
    <lineage>
        <taxon>Eukaryota</taxon>
        <taxon>Metazoa</taxon>
        <taxon>Ecdysozoa</taxon>
        <taxon>Arthropoda</taxon>
        <taxon>Hexapoda</taxon>
        <taxon>Insecta</taxon>
        <taxon>Pterygota</taxon>
        <taxon>Neoptera</taxon>
        <taxon>Endopterygota</taxon>
        <taxon>Lepidoptera</taxon>
        <taxon>Glossata</taxon>
        <taxon>Ditrysia</taxon>
        <taxon>Bombycoidea</taxon>
        <taxon>Bombycidae</taxon>
        <taxon>Bombycinae</taxon>
        <taxon>Bombyx</taxon>
    </lineage>
</organism>
<dbReference type="RefSeq" id="XP_028028018.1">
    <property type="nucleotide sequence ID" value="XM_028172217.1"/>
</dbReference>
<dbReference type="InterPro" id="IPR031941">
    <property type="entry name" value="DUF4773"/>
</dbReference>
<evidence type="ECO:0000259" key="2">
    <source>
        <dbReference type="Pfam" id="PF15998"/>
    </source>
</evidence>
<evidence type="ECO:0000256" key="1">
    <source>
        <dbReference type="SAM" id="SignalP"/>
    </source>
</evidence>
<dbReference type="OrthoDB" id="5952164at2759"/>
<keyword evidence="3" id="KW-1185">Reference proteome</keyword>
<dbReference type="AlphaFoldDB" id="A0A6J2JFE5"/>
<gene>
    <name evidence="4" type="primary">LOC114241394</name>
</gene>
<name>A0A6J2JFE5_BOMMA</name>
<feature type="chain" id="PRO_5026718738" evidence="1">
    <location>
        <begin position="21"/>
        <end position="255"/>
    </location>
</feature>
<dbReference type="PANTHER" id="PTHR36299">
    <property type="entry name" value="AGAP008005-PA"/>
    <property type="match status" value="1"/>
</dbReference>
<protein>
    <submittedName>
        <fullName evidence="4">Uncharacterized protein LOC114241394</fullName>
    </submittedName>
</protein>
<sequence length="255" mass="28956">MEWKMIVFLLLPCCFLLISGNTLKKSRQIFKSSRIDNTMEVSDFSVYYDIDTNETIRKMMPRPWYQPGWLLRFPFRGGKCVCEELKCTCCTGVRIPAFNFDRRTCAILTYEPTETMIDLEVKMNNETVLRNSYSARNPPPFCVPIPVPYLPPGLVDMCVRLFDIKIVDQKLHVCMDMDTRIDKAPVVVLHFDCMDMGFNGVGLSKPSGSTNISPGLVEGASSSTESTQVAYDIFDPITDTQPTTEAMFTNTVKYI</sequence>
<keyword evidence="1" id="KW-0732">Signal</keyword>
<evidence type="ECO:0000313" key="3">
    <source>
        <dbReference type="Proteomes" id="UP000504629"/>
    </source>
</evidence>
<feature type="signal peptide" evidence="1">
    <location>
        <begin position="1"/>
        <end position="20"/>
    </location>
</feature>
<dbReference type="PANTHER" id="PTHR36299:SF1">
    <property type="entry name" value="DUF4773 DOMAIN-CONTAINING PROTEIN"/>
    <property type="match status" value="1"/>
</dbReference>
<accession>A0A6J2JFE5</accession>
<reference evidence="4" key="1">
    <citation type="submission" date="2025-08" db="UniProtKB">
        <authorList>
            <consortium name="RefSeq"/>
        </authorList>
    </citation>
    <scope>IDENTIFICATION</scope>
    <source>
        <tissue evidence="4">Silk gland</tissue>
    </source>
</reference>
<dbReference type="KEGG" id="bman:114241394"/>
<dbReference type="GeneID" id="114241394"/>
<feature type="domain" description="DUF4773" evidence="2">
    <location>
        <begin position="79"/>
        <end position="200"/>
    </location>
</feature>
<evidence type="ECO:0000313" key="4">
    <source>
        <dbReference type="RefSeq" id="XP_028028018.1"/>
    </source>
</evidence>
<dbReference type="Proteomes" id="UP000504629">
    <property type="component" value="Unplaced"/>
</dbReference>